<evidence type="ECO:0000256" key="1">
    <source>
        <dbReference type="SAM" id="MobiDB-lite"/>
    </source>
</evidence>
<sequence>HVSAVPVPSTHGRRRRRLKEGPEKGENVWDGWKGA</sequence>
<name>A0A8X6T679_NEPPI</name>
<evidence type="ECO:0000313" key="2">
    <source>
        <dbReference type="EMBL" id="GFS76455.1"/>
    </source>
</evidence>
<dbReference type="EMBL" id="BMAW01050660">
    <property type="protein sequence ID" value="GFS76455.1"/>
    <property type="molecule type" value="Genomic_DNA"/>
</dbReference>
<dbReference type="Proteomes" id="UP000887013">
    <property type="component" value="Unassembled WGS sequence"/>
</dbReference>
<proteinExistence type="predicted"/>
<accession>A0A8X6T679</accession>
<reference evidence="2" key="1">
    <citation type="submission" date="2020-08" db="EMBL/GenBank/DDBJ databases">
        <title>Multicomponent nature underlies the extraordinary mechanical properties of spider dragline silk.</title>
        <authorList>
            <person name="Kono N."/>
            <person name="Nakamura H."/>
            <person name="Mori M."/>
            <person name="Yoshida Y."/>
            <person name="Ohtoshi R."/>
            <person name="Malay A.D."/>
            <person name="Moran D.A.P."/>
            <person name="Tomita M."/>
            <person name="Numata K."/>
            <person name="Arakawa K."/>
        </authorList>
    </citation>
    <scope>NUCLEOTIDE SEQUENCE</scope>
</reference>
<gene>
    <name evidence="2" type="ORF">NPIL_492271</name>
</gene>
<dbReference type="AlphaFoldDB" id="A0A8X6T679"/>
<keyword evidence="3" id="KW-1185">Reference proteome</keyword>
<feature type="region of interest" description="Disordered" evidence="1">
    <location>
        <begin position="1"/>
        <end position="35"/>
    </location>
</feature>
<organism evidence="2 3">
    <name type="scientific">Nephila pilipes</name>
    <name type="common">Giant wood spider</name>
    <name type="synonym">Nephila maculata</name>
    <dbReference type="NCBI Taxonomy" id="299642"/>
    <lineage>
        <taxon>Eukaryota</taxon>
        <taxon>Metazoa</taxon>
        <taxon>Ecdysozoa</taxon>
        <taxon>Arthropoda</taxon>
        <taxon>Chelicerata</taxon>
        <taxon>Arachnida</taxon>
        <taxon>Araneae</taxon>
        <taxon>Araneomorphae</taxon>
        <taxon>Entelegynae</taxon>
        <taxon>Araneoidea</taxon>
        <taxon>Nephilidae</taxon>
        <taxon>Nephila</taxon>
    </lineage>
</organism>
<feature type="non-terminal residue" evidence="2">
    <location>
        <position position="1"/>
    </location>
</feature>
<protein>
    <submittedName>
        <fullName evidence="2">Uncharacterized protein</fullName>
    </submittedName>
</protein>
<evidence type="ECO:0000313" key="3">
    <source>
        <dbReference type="Proteomes" id="UP000887013"/>
    </source>
</evidence>
<comment type="caution">
    <text evidence="2">The sequence shown here is derived from an EMBL/GenBank/DDBJ whole genome shotgun (WGS) entry which is preliminary data.</text>
</comment>